<gene>
    <name evidence="1" type="ORF">BSZ19_03705</name>
</gene>
<reference evidence="1 2" key="1">
    <citation type="submission" date="2017-03" db="EMBL/GenBank/DDBJ databases">
        <title>Whole genome sequences of fourteen strains of Bradyrhizobium canariense and one strain of Bradyrhizobium japonicum isolated from Lupinus (Papilionoideae: Genisteae) species in Algeria.</title>
        <authorList>
            <person name="Crovadore J."/>
            <person name="Chekireb D."/>
            <person name="Brachmann A."/>
            <person name="Chablais R."/>
            <person name="Cochard B."/>
            <person name="Lefort F."/>
        </authorList>
    </citation>
    <scope>NUCLEOTIDE SEQUENCE [LARGE SCALE GENOMIC DNA]</scope>
    <source>
        <strain evidence="1 2">UBMA197</strain>
    </source>
</reference>
<dbReference type="AlphaFoldDB" id="A0A1Y2JWM8"/>
<dbReference type="EMBL" id="NAFL01000189">
    <property type="protein sequence ID" value="OSJ36544.1"/>
    <property type="molecule type" value="Genomic_DNA"/>
</dbReference>
<protein>
    <submittedName>
        <fullName evidence="1">Uncharacterized protein</fullName>
    </submittedName>
</protein>
<comment type="caution">
    <text evidence="1">The sequence shown here is derived from an EMBL/GenBank/DDBJ whole genome shotgun (WGS) entry which is preliminary data.</text>
</comment>
<dbReference type="Proteomes" id="UP000193335">
    <property type="component" value="Unassembled WGS sequence"/>
</dbReference>
<sequence length="1133" mass="126191">MRSALISFGVRLQQSPSSIILSPEQAGTTSLLRQLFGNAVASRYVDFCKLVGGDLPLHATRTLAAHALRELDALLRQVLASPFDAVIRDDPSEKALRKKARKSLKEIGFDEEARQRADGALKPQLNFKRQVERILTRLGLDPEGEIAKKWLSFRDALSQVHQRSFDKTLGIDDEFRRTFAEPFDAVIRALATALQERYSALLQRASEIAAMGPETGMDAFVKEIPGAAQLQRHFYDRLNSEDWLPALEERGLLGEPSFTKEEDDTGFGQWPVSRYLLRMAKSENAQTRAIVLKAIGSLAASVHPDVHHDGMEVVAALPTNEAALLADVIAGWLRPDFALVLQFPPVIIEKLARAGEIDAALKVAAAFFQVFDTGGRLATLHDHLMYEHFLPKSMEDLAAAGPTKALALFCGLLEQVIVIRRRSDENSTIDDSNYLVGDFDDNPSHRDIPACIAAAILRCAESALKSDGSQPLAIVTEVKSHRGRLFERIAMKIVAMSPAALPDLAAAYLTDQKLIDQDWCRKEYAAIANVWFGSLDPQSRQSILDFIYAIPDDHRFDEWFRKTHGKPPTERERREYRFSEVRDVVWGWRNALPDVLRQELEAGVAEFGDPDHRRNTLYREAESPLTSAQLRALPIEDCIEFLKTRRVEVSEDDHAFATDALANQLRIAAAEDPIAFSAKAVDFDDMEPIIVRRFLEAMEQAAFNGVSVSWGDLFALMAGLCHHIPSSSGSPSAQHRYRIVRSMIDVISAGLRATDSIPPRHTADLLGLARALYSISLQVADPYGNPDLAKSDPFHHAQQTIRGAAVELCVRLLRWLRQNAPSDIDATDGAASALHDFRPILEAELSGLSDATDVGRTIMGRYLNLLYDFDPDWLRRQLSSLLPRVPEPSRNPAWRAHLENDRGPVDALMSETAFCYADDIEKLAKPDADRDAHHHRLAEHLLTLHLRGTLPPHLLARFLDVASVGLRRDAMRLIGLTIGTSEQIYAERARSYWMQRLAAATSTTDQEQYRKEIGAIGLWFLWVADVDWLMNQMLAVLSAGYAPNDVYTVIRHLASIDGRQVERVVDVLYALAISPHTGRYALMVQGTEIRRILVTGKRSGIGTVASKVDRIVNLLASKGNDTYLDLLDGSTET</sequence>
<name>A0A1Y2JWM8_BRAJP</name>
<evidence type="ECO:0000313" key="1">
    <source>
        <dbReference type="EMBL" id="OSJ36544.1"/>
    </source>
</evidence>
<evidence type="ECO:0000313" key="2">
    <source>
        <dbReference type="Proteomes" id="UP000193335"/>
    </source>
</evidence>
<accession>A0A1Y2JWM8</accession>
<proteinExistence type="predicted"/>
<organism evidence="1 2">
    <name type="scientific">Bradyrhizobium japonicum</name>
    <dbReference type="NCBI Taxonomy" id="375"/>
    <lineage>
        <taxon>Bacteria</taxon>
        <taxon>Pseudomonadati</taxon>
        <taxon>Pseudomonadota</taxon>
        <taxon>Alphaproteobacteria</taxon>
        <taxon>Hyphomicrobiales</taxon>
        <taxon>Nitrobacteraceae</taxon>
        <taxon>Bradyrhizobium</taxon>
    </lineage>
</organism>